<evidence type="ECO:0000256" key="11">
    <source>
        <dbReference type="ARBA" id="ARBA00023286"/>
    </source>
</evidence>
<protein>
    <submittedName>
        <fullName evidence="16">Variant Ionotropic Glutamate Receptor</fullName>
    </submittedName>
</protein>
<dbReference type="InterPro" id="IPR052192">
    <property type="entry name" value="Insect_Ionotropic_Sensory_Rcpt"/>
</dbReference>
<evidence type="ECO:0000256" key="12">
    <source>
        <dbReference type="ARBA" id="ARBA00023303"/>
    </source>
</evidence>
<dbReference type="Proteomes" id="UP000283509">
    <property type="component" value="Unassembled WGS sequence"/>
</dbReference>
<evidence type="ECO:0000259" key="15">
    <source>
        <dbReference type="SMART" id="SM00918"/>
    </source>
</evidence>
<feature type="transmembrane region" description="Helical" evidence="13">
    <location>
        <begin position="413"/>
        <end position="437"/>
    </location>
</feature>
<evidence type="ECO:0000256" key="6">
    <source>
        <dbReference type="ARBA" id="ARBA00022989"/>
    </source>
</evidence>
<dbReference type="OrthoDB" id="6375714at2759"/>
<evidence type="ECO:0000256" key="9">
    <source>
        <dbReference type="ARBA" id="ARBA00023170"/>
    </source>
</evidence>
<dbReference type="EMBL" id="QCYY01000883">
    <property type="protein sequence ID" value="ROT82113.1"/>
    <property type="molecule type" value="Genomic_DNA"/>
</dbReference>
<feature type="transmembrane region" description="Helical" evidence="13">
    <location>
        <begin position="343"/>
        <end position="368"/>
    </location>
</feature>
<proteinExistence type="inferred from homology"/>
<keyword evidence="3" id="KW-0813">Transport</keyword>
<dbReference type="InterPro" id="IPR001320">
    <property type="entry name" value="Iontro_rcpt_C"/>
</dbReference>
<evidence type="ECO:0000256" key="3">
    <source>
        <dbReference type="ARBA" id="ARBA00022448"/>
    </source>
</evidence>
<dbReference type="SMART" id="SM00918">
    <property type="entry name" value="Lig_chan-Glu_bd"/>
    <property type="match status" value="1"/>
</dbReference>
<dbReference type="GO" id="GO:0015276">
    <property type="term" value="F:ligand-gated monoatomic ion channel activity"/>
    <property type="evidence" value="ECO:0007669"/>
    <property type="project" value="InterPro"/>
</dbReference>
<dbReference type="Pfam" id="PF00060">
    <property type="entry name" value="Lig_chan"/>
    <property type="match status" value="1"/>
</dbReference>
<dbReference type="Gene3D" id="3.40.190.10">
    <property type="entry name" value="Periplasmic binding protein-like II"/>
    <property type="match status" value="1"/>
</dbReference>
<dbReference type="SUPFAM" id="SSF53850">
    <property type="entry name" value="Periplasmic binding protein-like II"/>
    <property type="match status" value="1"/>
</dbReference>
<feature type="chain" id="PRO_5018706298" evidence="14">
    <location>
        <begin position="21"/>
        <end position="601"/>
    </location>
</feature>
<evidence type="ECO:0000313" key="17">
    <source>
        <dbReference type="Proteomes" id="UP000283509"/>
    </source>
</evidence>
<dbReference type="PANTHER" id="PTHR42643:SF24">
    <property type="entry name" value="IONOTROPIC RECEPTOR 60A"/>
    <property type="match status" value="1"/>
</dbReference>
<accession>A0A3R7PTE4</accession>
<organism evidence="16 17">
    <name type="scientific">Penaeus vannamei</name>
    <name type="common">Whiteleg shrimp</name>
    <name type="synonym">Litopenaeus vannamei</name>
    <dbReference type="NCBI Taxonomy" id="6689"/>
    <lineage>
        <taxon>Eukaryota</taxon>
        <taxon>Metazoa</taxon>
        <taxon>Ecdysozoa</taxon>
        <taxon>Arthropoda</taxon>
        <taxon>Crustacea</taxon>
        <taxon>Multicrustacea</taxon>
        <taxon>Malacostraca</taxon>
        <taxon>Eumalacostraca</taxon>
        <taxon>Eucarida</taxon>
        <taxon>Decapoda</taxon>
        <taxon>Dendrobranchiata</taxon>
        <taxon>Penaeoidea</taxon>
        <taxon>Penaeidae</taxon>
        <taxon>Penaeus</taxon>
    </lineage>
</organism>
<reference evidence="16 17" key="2">
    <citation type="submission" date="2019-01" db="EMBL/GenBank/DDBJ databases">
        <title>The decoding of complex shrimp genome reveals the adaptation for benthos swimmer, frequently molting mechanism and breeding impact on genome.</title>
        <authorList>
            <person name="Sun Y."/>
            <person name="Gao Y."/>
            <person name="Yu Y."/>
        </authorList>
    </citation>
    <scope>NUCLEOTIDE SEQUENCE [LARGE SCALE GENOMIC DNA]</scope>
    <source>
        <tissue evidence="16">Muscle</tissue>
    </source>
</reference>
<keyword evidence="4" id="KW-1003">Cell membrane</keyword>
<dbReference type="Gene3D" id="1.10.287.70">
    <property type="match status" value="1"/>
</dbReference>
<dbReference type="InterPro" id="IPR019594">
    <property type="entry name" value="Glu/Gly-bd"/>
</dbReference>
<keyword evidence="11" id="KW-1071">Ligand-gated ion channel</keyword>
<keyword evidence="5 13" id="KW-0812">Transmembrane</keyword>
<feature type="transmembrane region" description="Helical" evidence="13">
    <location>
        <begin position="563"/>
        <end position="588"/>
    </location>
</feature>
<reference evidence="16 17" key="1">
    <citation type="submission" date="2018-04" db="EMBL/GenBank/DDBJ databases">
        <authorList>
            <person name="Zhang X."/>
            <person name="Yuan J."/>
            <person name="Li F."/>
            <person name="Xiang J."/>
        </authorList>
    </citation>
    <scope>NUCLEOTIDE SEQUENCE [LARGE SCALE GENOMIC DNA]</scope>
    <source>
        <tissue evidence="16">Muscle</tissue>
    </source>
</reference>
<evidence type="ECO:0000313" key="16">
    <source>
        <dbReference type="EMBL" id="ROT82113.1"/>
    </source>
</evidence>
<keyword evidence="12" id="KW-0407">Ion channel</keyword>
<feature type="domain" description="Ionotropic glutamate receptor L-glutamate and glycine-binding" evidence="15">
    <location>
        <begin position="239"/>
        <end position="296"/>
    </location>
</feature>
<dbReference type="GO" id="GO:0005886">
    <property type="term" value="C:plasma membrane"/>
    <property type="evidence" value="ECO:0007669"/>
    <property type="project" value="UniProtKB-SubCell"/>
</dbReference>
<comment type="caution">
    <text evidence="16">The sequence shown here is derived from an EMBL/GenBank/DDBJ whole genome shotgun (WGS) entry which is preliminary data.</text>
</comment>
<evidence type="ECO:0000256" key="1">
    <source>
        <dbReference type="ARBA" id="ARBA00004651"/>
    </source>
</evidence>
<feature type="signal peptide" evidence="14">
    <location>
        <begin position="1"/>
        <end position="20"/>
    </location>
</feature>
<sequence>MKPLLASLLLGLCLEPPASARWSAGGPPEPLEATAKRAMRELSQGPLQGRRLSVLVDVEAEKSVDVGELLSSMGAEAYLTRTGGEGDPGPEAFEGELEDNLVEGEFAHENASREMVVGDVLVALVGDKVPWPLTSPPPWWGPSAVLIIGLSLQCQAARVFQMALVERTTWVSYLCPIRTQGQARFTVLSWLPFDPDQRLVSLGIWEPESFSTFSQLFIDRFKSMGGHTLNVASDDDDAPLLFLDENDEFEGTCKRILDSLADAFNFTFTLTHGAPDLKWGEIENGTWVGLLGEVYRGRKDLAINYFTITYERAQYFDYSISYHTEGFGFALPRPPPLPQWRSLVYPFTWVVWVGVSVVLVFTGMAFFFLTYTQPVAPDVSLPGAFGIIMMGLVNQAPTKIPASWSLRVFLAGWWITAYIIVISYNCNLIAVLTVPVYPKRIQTLEQLADSHYRLCMLDYGEFVPDALLQSAEPVMSSLGRKMDLVAVTEEGFYGQEDCAAHVLADSNAHIETYAYLQLTYADMELLDNVYFMKSQIYEGNLAFFYRKHTPWRRVARGSIPQPLALGHLQGVFFVYGLGLATALLVFLVEARLTARKDHKPV</sequence>
<dbReference type="PANTHER" id="PTHR42643">
    <property type="entry name" value="IONOTROPIC RECEPTOR 20A-RELATED"/>
    <property type="match status" value="1"/>
</dbReference>
<dbReference type="AlphaFoldDB" id="A0A3R7PTE4"/>
<evidence type="ECO:0000256" key="2">
    <source>
        <dbReference type="ARBA" id="ARBA00008685"/>
    </source>
</evidence>
<keyword evidence="7" id="KW-0406">Ion transport</keyword>
<keyword evidence="10" id="KW-0325">Glycoprotein</keyword>
<comment type="subcellular location">
    <subcellularLocation>
        <location evidence="1">Cell membrane</location>
        <topology evidence="1">Multi-pass membrane protein</topology>
    </subcellularLocation>
</comment>
<keyword evidence="17" id="KW-1185">Reference proteome</keyword>
<keyword evidence="8 13" id="KW-0472">Membrane</keyword>
<evidence type="ECO:0000256" key="14">
    <source>
        <dbReference type="SAM" id="SignalP"/>
    </source>
</evidence>
<evidence type="ECO:0000256" key="4">
    <source>
        <dbReference type="ARBA" id="ARBA00022475"/>
    </source>
</evidence>
<keyword evidence="6 13" id="KW-1133">Transmembrane helix</keyword>
<evidence type="ECO:0000256" key="13">
    <source>
        <dbReference type="SAM" id="Phobius"/>
    </source>
</evidence>
<evidence type="ECO:0000256" key="10">
    <source>
        <dbReference type="ARBA" id="ARBA00023180"/>
    </source>
</evidence>
<evidence type="ECO:0000256" key="7">
    <source>
        <dbReference type="ARBA" id="ARBA00023065"/>
    </source>
</evidence>
<evidence type="ECO:0000256" key="8">
    <source>
        <dbReference type="ARBA" id="ARBA00023136"/>
    </source>
</evidence>
<gene>
    <name evidence="16" type="ORF">C7M84_024735</name>
</gene>
<dbReference type="Pfam" id="PF10613">
    <property type="entry name" value="Lig_chan-Glu_bd"/>
    <property type="match status" value="1"/>
</dbReference>
<keyword evidence="14" id="KW-0732">Signal</keyword>
<dbReference type="GO" id="GO:0050906">
    <property type="term" value="P:detection of stimulus involved in sensory perception"/>
    <property type="evidence" value="ECO:0007669"/>
    <property type="project" value="UniProtKB-ARBA"/>
</dbReference>
<comment type="similarity">
    <text evidence="2">Belongs to the glutamate-gated ion channel (TC 1.A.10.1) family.</text>
</comment>
<evidence type="ECO:0000256" key="5">
    <source>
        <dbReference type="ARBA" id="ARBA00022692"/>
    </source>
</evidence>
<keyword evidence="9 16" id="KW-0675">Receptor</keyword>
<name>A0A3R7PTE4_PENVA</name>